<organism evidence="4 5">
    <name type="scientific">Spirosoma terrae</name>
    <dbReference type="NCBI Taxonomy" id="1968276"/>
    <lineage>
        <taxon>Bacteria</taxon>
        <taxon>Pseudomonadati</taxon>
        <taxon>Bacteroidota</taxon>
        <taxon>Cytophagia</taxon>
        <taxon>Cytophagales</taxon>
        <taxon>Cytophagaceae</taxon>
        <taxon>Spirosoma</taxon>
    </lineage>
</organism>
<dbReference type="AlphaFoldDB" id="A0A6L9LE20"/>
<evidence type="ECO:0000256" key="2">
    <source>
        <dbReference type="SAM" id="SignalP"/>
    </source>
</evidence>
<sequence length="381" mass="42226">MKTYLLITIGFLLSLITYAQESETTISTSRSGRQKLNTQGLFTPETVAAPQITFQMGNGESDIVQTDHIIIKACIKTSKPLIRLELFVNDVLQQLNRDLKVTADPQLVSCEHSVAQAVQLQEGSNKIRLVAYNSGGNATNSFLIRYEKPAPIVQEKRLALVIGNANYPSSNRLANPANDAEDMSKALKNVGFEVMQFTDLDNRSMLRAINEFGTKLKDYQVGLFYYAGHGVQSKGRNYLVPIDAKPTSEGEIEYDCFLADRILTKMEDAHTRTNIVVLDACRDNPFERSWSRGGDEKGLSAMNGPSGTYLAFATSPGKTAADGTARNGLYTAMLLKYLSVPGLSIESVFKQVRLEVMKQSNNRQTPWELSSLIGDFYFMSK</sequence>
<evidence type="ECO:0000256" key="1">
    <source>
        <dbReference type="ARBA" id="ARBA00010134"/>
    </source>
</evidence>
<dbReference type="InterPro" id="IPR029030">
    <property type="entry name" value="Caspase-like_dom_sf"/>
</dbReference>
<name>A0A6L9LE20_9BACT</name>
<dbReference type="InterPro" id="IPR015917">
    <property type="entry name" value="Pept_C14A"/>
</dbReference>
<dbReference type="InterPro" id="IPR001309">
    <property type="entry name" value="Pept_C14_p20"/>
</dbReference>
<dbReference type="Gene3D" id="3.40.50.1460">
    <property type="match status" value="1"/>
</dbReference>
<dbReference type="PANTHER" id="PTHR22576">
    <property type="entry name" value="MUCOSA ASSOCIATED LYMPHOID TISSUE LYMPHOMA TRANSLOCATION PROTEIN 1/PARACASPASE"/>
    <property type="match status" value="1"/>
</dbReference>
<dbReference type="PROSITE" id="PS50208">
    <property type="entry name" value="CASPASE_P20"/>
    <property type="match status" value="1"/>
</dbReference>
<evidence type="ECO:0000313" key="5">
    <source>
        <dbReference type="Proteomes" id="UP000474175"/>
    </source>
</evidence>
<dbReference type="Pfam" id="PF00656">
    <property type="entry name" value="Peptidase_C14"/>
    <property type="match status" value="1"/>
</dbReference>
<proteinExistence type="inferred from homology"/>
<dbReference type="GO" id="GO:0006508">
    <property type="term" value="P:proteolysis"/>
    <property type="evidence" value="ECO:0007669"/>
    <property type="project" value="InterPro"/>
</dbReference>
<dbReference type="EMBL" id="JAAFZH010000008">
    <property type="protein sequence ID" value="NDU96758.1"/>
    <property type="molecule type" value="Genomic_DNA"/>
</dbReference>
<accession>A0A6L9LE20</accession>
<protein>
    <recommendedName>
        <fullName evidence="3">Caspase family p20 domain-containing protein</fullName>
    </recommendedName>
</protein>
<dbReference type="PANTHER" id="PTHR22576:SF37">
    <property type="entry name" value="MUCOSA-ASSOCIATED LYMPHOID TISSUE LYMPHOMA TRANSLOCATION PROTEIN 1"/>
    <property type="match status" value="1"/>
</dbReference>
<dbReference type="InterPro" id="IPR011600">
    <property type="entry name" value="Pept_C14_caspase"/>
</dbReference>
<evidence type="ECO:0000259" key="3">
    <source>
        <dbReference type="PROSITE" id="PS50208"/>
    </source>
</evidence>
<keyword evidence="2" id="KW-0732">Signal</keyword>
<gene>
    <name evidence="4" type="ORF">GK108_17885</name>
</gene>
<dbReference type="PRINTS" id="PR00376">
    <property type="entry name" value="IL1BCENZYME"/>
</dbReference>
<feature type="signal peptide" evidence="2">
    <location>
        <begin position="1"/>
        <end position="19"/>
    </location>
</feature>
<dbReference type="InterPro" id="IPR052039">
    <property type="entry name" value="Caspase-related_regulators"/>
</dbReference>
<reference evidence="4 5" key="1">
    <citation type="submission" date="2020-02" db="EMBL/GenBank/DDBJ databases">
        <title>Draft genome sequence of two Spirosoma agri KCTC 52727 and Spirosoma terrae KCTC 52035.</title>
        <authorList>
            <person name="Rojas J."/>
            <person name="Ambika Manirajan B."/>
            <person name="Suarez C."/>
            <person name="Ratering S."/>
            <person name="Schnell S."/>
        </authorList>
    </citation>
    <scope>NUCLEOTIDE SEQUENCE [LARGE SCALE GENOMIC DNA]</scope>
    <source>
        <strain evidence="4 5">KCTC 52035</strain>
    </source>
</reference>
<dbReference type="RefSeq" id="WP_163951541.1">
    <property type="nucleotide sequence ID" value="NZ_JAAFZH010000008.1"/>
</dbReference>
<evidence type="ECO:0000313" key="4">
    <source>
        <dbReference type="EMBL" id="NDU96758.1"/>
    </source>
</evidence>
<comment type="caution">
    <text evidence="4">The sequence shown here is derived from an EMBL/GenBank/DDBJ whole genome shotgun (WGS) entry which is preliminary data.</text>
</comment>
<comment type="similarity">
    <text evidence="1">Belongs to the peptidase C14A family.</text>
</comment>
<dbReference type="Proteomes" id="UP000474175">
    <property type="component" value="Unassembled WGS sequence"/>
</dbReference>
<feature type="domain" description="Caspase family p20" evidence="3">
    <location>
        <begin position="155"/>
        <end position="285"/>
    </location>
</feature>
<dbReference type="SUPFAM" id="SSF52129">
    <property type="entry name" value="Caspase-like"/>
    <property type="match status" value="1"/>
</dbReference>
<feature type="chain" id="PRO_5027003974" description="Caspase family p20 domain-containing protein" evidence="2">
    <location>
        <begin position="20"/>
        <end position="381"/>
    </location>
</feature>
<keyword evidence="5" id="KW-1185">Reference proteome</keyword>
<dbReference type="GO" id="GO:0004197">
    <property type="term" value="F:cysteine-type endopeptidase activity"/>
    <property type="evidence" value="ECO:0007669"/>
    <property type="project" value="InterPro"/>
</dbReference>